<dbReference type="Pfam" id="PF00201">
    <property type="entry name" value="UDPGT"/>
    <property type="match status" value="2"/>
</dbReference>
<dbReference type="Proteomes" id="UP000026960">
    <property type="component" value="Chromosome 5"/>
</dbReference>
<dbReference type="CDD" id="cd03784">
    <property type="entry name" value="GT1_Gtf-like"/>
    <property type="match status" value="2"/>
</dbReference>
<dbReference type="HOGENOM" id="CLU_469614_0_0_1"/>
<dbReference type="SUPFAM" id="SSF53756">
    <property type="entry name" value="UDP-Glycosyltransferase/glycogen phosphorylase"/>
    <property type="match status" value="2"/>
</dbReference>
<name>A0A0D3GA06_9ORYZ</name>
<evidence type="ECO:0000256" key="2">
    <source>
        <dbReference type="ARBA" id="ARBA00022679"/>
    </source>
</evidence>
<dbReference type="InterPro" id="IPR035595">
    <property type="entry name" value="UDP_glycos_trans_CS"/>
</dbReference>
<sequence length="581" mass="64699">MGKAALLRFPGMPPIRTVDMPATLRGDESEVSKVRLYQFKRMTEAKGVLVNSFEWLQPKALKALAAGVCVPDKPTPRVYCIGPLVDAGKKAEIGGERHACLAWLDAQPRRSVVFLCFGSKGAFPAAQLKEIARGLESSSHRFLWVVRSPPEEQSTSPEPDLERLLPAGFLERTKGRGMLTMPRNTLANLDSDHYVYMTEYNENINNKINSNMVVKNWVPQAEVVQHEAVGAFVTHCGWNSTLEAIMSALPMICWPLYAEQAMNKVIMVEEMKIAVPLDGYEEGGLVKAEEVEAKVRLVMETEEGRKLREKLVETRDMALDAVNKGPEGARRRRCVPDKPTPRVYCIGPLVNAGKKAEIGGERHACLAWLDAQPRRSVVFLCFGSQGAFPAAQLKEIARGLESSGHRFLWVVRSPPEEQTTSPELDLERLLPAGFLERTKDRGMVVKNWVPQAEVVQHEAVGAFVTHCGWNSTLEAIMSALPMICWPLYAEQAMNKVIMVEEMKIAVSLDGYEEGGLVKAEEVEAKVRLVMETEEGRKLREKLVETRDMALDAITEGGSSEMAFDMFMRDLEESSLENGVRS</sequence>
<dbReference type="AlphaFoldDB" id="A0A0D3GA06"/>
<evidence type="ECO:0000313" key="5">
    <source>
        <dbReference type="EnsemblPlants" id="OBART05G23430.1"/>
    </source>
</evidence>
<keyword evidence="3" id="KW-0328">Glycosyltransferase</keyword>
<dbReference type="EnsemblPlants" id="OBART05G23430.1">
    <property type="protein sequence ID" value="OBART05G23430.1"/>
    <property type="gene ID" value="OBART05G23430"/>
</dbReference>
<dbReference type="InterPro" id="IPR002213">
    <property type="entry name" value="UDP_glucos_trans"/>
</dbReference>
<dbReference type="PANTHER" id="PTHR48048:SF44">
    <property type="entry name" value="GLYCOSYLTRANSFERASE"/>
    <property type="match status" value="1"/>
</dbReference>
<dbReference type="FunFam" id="3.40.50.2000:FF:000431">
    <property type="entry name" value="UDP-glycosyltransferase 90A1"/>
    <property type="match status" value="1"/>
</dbReference>
<dbReference type="FunFam" id="3.40.50.2000:FF:000020">
    <property type="entry name" value="Glycosyltransferase"/>
    <property type="match status" value="1"/>
</dbReference>
<dbReference type="Gene3D" id="3.40.50.2000">
    <property type="entry name" value="Glycogen Phosphorylase B"/>
    <property type="match status" value="5"/>
</dbReference>
<dbReference type="Gramene" id="OBART05G23430.1">
    <property type="protein sequence ID" value="OBART05G23430.1"/>
    <property type="gene ID" value="OBART05G23430"/>
</dbReference>
<protein>
    <recommendedName>
        <fullName evidence="4">Glycosyltransferase</fullName>
        <ecNumber evidence="4">2.4.1.-</ecNumber>
    </recommendedName>
</protein>
<evidence type="ECO:0000256" key="1">
    <source>
        <dbReference type="ARBA" id="ARBA00009995"/>
    </source>
</evidence>
<dbReference type="PaxDb" id="65489-OBART05G23430.1"/>
<reference evidence="5" key="1">
    <citation type="journal article" date="2009" name="Rice">
        <title>De Novo Next Generation Sequencing of Plant Genomes.</title>
        <authorList>
            <person name="Rounsley S."/>
            <person name="Marri P.R."/>
            <person name="Yu Y."/>
            <person name="He R."/>
            <person name="Sisneros N."/>
            <person name="Goicoechea J.L."/>
            <person name="Lee S.J."/>
            <person name="Angelova A."/>
            <person name="Kudrna D."/>
            <person name="Luo M."/>
            <person name="Affourtit J."/>
            <person name="Desany B."/>
            <person name="Knight J."/>
            <person name="Niazi F."/>
            <person name="Egholm M."/>
            <person name="Wing R.A."/>
        </authorList>
    </citation>
    <scope>NUCLEOTIDE SEQUENCE [LARGE SCALE GENOMIC DNA]</scope>
    <source>
        <strain evidence="5">cv. IRGC 105608</strain>
    </source>
</reference>
<dbReference type="EC" id="2.4.1.-" evidence="4"/>
<reference evidence="5" key="2">
    <citation type="submission" date="2015-03" db="UniProtKB">
        <authorList>
            <consortium name="EnsemblPlants"/>
        </authorList>
    </citation>
    <scope>IDENTIFICATION</scope>
</reference>
<evidence type="ECO:0000313" key="6">
    <source>
        <dbReference type="Proteomes" id="UP000026960"/>
    </source>
</evidence>
<dbReference type="PROSITE" id="PS00375">
    <property type="entry name" value="UDPGT"/>
    <property type="match status" value="2"/>
</dbReference>
<keyword evidence="2 3" id="KW-0808">Transferase</keyword>
<keyword evidence="6" id="KW-1185">Reference proteome</keyword>
<proteinExistence type="inferred from homology"/>
<accession>A0A0D3GA06</accession>
<dbReference type="PANTHER" id="PTHR48048">
    <property type="entry name" value="GLYCOSYLTRANSFERASE"/>
    <property type="match status" value="1"/>
</dbReference>
<comment type="similarity">
    <text evidence="1 3">Belongs to the UDP-glycosyltransferase family.</text>
</comment>
<dbReference type="InterPro" id="IPR050481">
    <property type="entry name" value="UDP-glycosyltransf_plant"/>
</dbReference>
<dbReference type="GO" id="GO:0035251">
    <property type="term" value="F:UDP-glucosyltransferase activity"/>
    <property type="evidence" value="ECO:0007669"/>
    <property type="project" value="InterPro"/>
</dbReference>
<organism evidence="5">
    <name type="scientific">Oryza barthii</name>
    <dbReference type="NCBI Taxonomy" id="65489"/>
    <lineage>
        <taxon>Eukaryota</taxon>
        <taxon>Viridiplantae</taxon>
        <taxon>Streptophyta</taxon>
        <taxon>Embryophyta</taxon>
        <taxon>Tracheophyta</taxon>
        <taxon>Spermatophyta</taxon>
        <taxon>Magnoliopsida</taxon>
        <taxon>Liliopsida</taxon>
        <taxon>Poales</taxon>
        <taxon>Poaceae</taxon>
        <taxon>BOP clade</taxon>
        <taxon>Oryzoideae</taxon>
        <taxon>Oryzeae</taxon>
        <taxon>Oryzinae</taxon>
        <taxon>Oryza</taxon>
    </lineage>
</organism>
<evidence type="ECO:0000256" key="3">
    <source>
        <dbReference type="RuleBase" id="RU003718"/>
    </source>
</evidence>
<dbReference type="eggNOG" id="KOG1192">
    <property type="taxonomic scope" value="Eukaryota"/>
</dbReference>
<evidence type="ECO:0000256" key="4">
    <source>
        <dbReference type="RuleBase" id="RU362057"/>
    </source>
</evidence>